<gene>
    <name evidence="2" type="ORF">IAD41_00800</name>
</gene>
<feature type="transmembrane region" description="Helical" evidence="1">
    <location>
        <begin position="21"/>
        <end position="40"/>
    </location>
</feature>
<dbReference type="Proteomes" id="UP000824139">
    <property type="component" value="Unassembled WGS sequence"/>
</dbReference>
<sequence length="139" mass="16202">MYRHNNYETKPYMIEKIVSGLSYLTMGFVGFIWLIISLVRRTPLTKFLQYHIFQSIFISIGYVLLCLLLGLLLNIMSMIPFINLLAAQIALFFNAPIFFGYSIIQTAIYVLLFYLAITSFMGMYSRIPWISNIIDMNVR</sequence>
<reference evidence="2" key="2">
    <citation type="journal article" date="2021" name="PeerJ">
        <title>Extensive microbial diversity within the chicken gut microbiome revealed by metagenomics and culture.</title>
        <authorList>
            <person name="Gilroy R."/>
            <person name="Ravi A."/>
            <person name="Getino M."/>
            <person name="Pursley I."/>
            <person name="Horton D.L."/>
            <person name="Alikhan N.F."/>
            <person name="Baker D."/>
            <person name="Gharbi K."/>
            <person name="Hall N."/>
            <person name="Watson M."/>
            <person name="Adriaenssens E.M."/>
            <person name="Foster-Nyarko E."/>
            <person name="Jarju S."/>
            <person name="Secka A."/>
            <person name="Antonio M."/>
            <person name="Oren A."/>
            <person name="Chaudhuri R.R."/>
            <person name="La Ragione R."/>
            <person name="Hildebrand F."/>
            <person name="Pallen M.J."/>
        </authorList>
    </citation>
    <scope>NUCLEOTIDE SEQUENCE</scope>
    <source>
        <strain evidence="2">CHK152-2994</strain>
    </source>
</reference>
<evidence type="ECO:0000256" key="1">
    <source>
        <dbReference type="SAM" id="Phobius"/>
    </source>
</evidence>
<comment type="caution">
    <text evidence="2">The sequence shown here is derived from an EMBL/GenBank/DDBJ whole genome shotgun (WGS) entry which is preliminary data.</text>
</comment>
<dbReference type="AlphaFoldDB" id="A0A9D1K497"/>
<evidence type="ECO:0008006" key="4">
    <source>
        <dbReference type="Google" id="ProtNLM"/>
    </source>
</evidence>
<organism evidence="2 3">
    <name type="scientific">Candidatus Scatenecus faecavium</name>
    <dbReference type="NCBI Taxonomy" id="2840915"/>
    <lineage>
        <taxon>Bacteria</taxon>
        <taxon>Candidatus Scatenecus</taxon>
    </lineage>
</organism>
<keyword evidence="1" id="KW-1133">Transmembrane helix</keyword>
<evidence type="ECO:0000313" key="2">
    <source>
        <dbReference type="EMBL" id="HIS82134.1"/>
    </source>
</evidence>
<feature type="transmembrane region" description="Helical" evidence="1">
    <location>
        <begin position="81"/>
        <end position="101"/>
    </location>
</feature>
<protein>
    <recommendedName>
        <fullName evidence="4">DUF4870 domain-containing protein</fullName>
    </recommendedName>
</protein>
<feature type="transmembrane region" description="Helical" evidence="1">
    <location>
        <begin position="52"/>
        <end position="74"/>
    </location>
</feature>
<reference evidence="2" key="1">
    <citation type="submission" date="2020-10" db="EMBL/GenBank/DDBJ databases">
        <authorList>
            <person name="Gilroy R."/>
        </authorList>
    </citation>
    <scope>NUCLEOTIDE SEQUENCE</scope>
    <source>
        <strain evidence="2">CHK152-2994</strain>
    </source>
</reference>
<feature type="transmembrane region" description="Helical" evidence="1">
    <location>
        <begin position="107"/>
        <end position="127"/>
    </location>
</feature>
<evidence type="ECO:0000313" key="3">
    <source>
        <dbReference type="Proteomes" id="UP000824139"/>
    </source>
</evidence>
<name>A0A9D1K497_9BACT</name>
<keyword evidence="1" id="KW-0472">Membrane</keyword>
<accession>A0A9D1K497</accession>
<keyword evidence="1" id="KW-0812">Transmembrane</keyword>
<proteinExistence type="predicted"/>
<dbReference type="EMBL" id="DVJO01000020">
    <property type="protein sequence ID" value="HIS82134.1"/>
    <property type="molecule type" value="Genomic_DNA"/>
</dbReference>